<dbReference type="RefSeq" id="WP_085579017.1">
    <property type="nucleotide sequence ID" value="NZ_JFKA01000001.1"/>
</dbReference>
<dbReference type="PANTHER" id="PTHR43976:SF16">
    <property type="entry name" value="SHORT-CHAIN DEHYDROGENASE_REDUCTASE FAMILY PROTEIN"/>
    <property type="match status" value="1"/>
</dbReference>
<proteinExistence type="inferred from homology"/>
<dbReference type="GO" id="GO:0016491">
    <property type="term" value="F:oxidoreductase activity"/>
    <property type="evidence" value="ECO:0007669"/>
    <property type="project" value="UniProtKB-KW"/>
</dbReference>
<dbReference type="OrthoDB" id="8477999at2"/>
<gene>
    <name evidence="5" type="ORF">TMES_02285</name>
</gene>
<dbReference type="EMBL" id="JFKA01000001">
    <property type="protein sequence ID" value="OSQ40598.1"/>
    <property type="molecule type" value="Genomic_DNA"/>
</dbReference>
<dbReference type="STRING" id="1293891.TMES_02285"/>
<dbReference type="InterPro" id="IPR020904">
    <property type="entry name" value="Sc_DH/Rdtase_CS"/>
</dbReference>
<evidence type="ECO:0000256" key="2">
    <source>
        <dbReference type="ARBA" id="ARBA00023002"/>
    </source>
</evidence>
<dbReference type="InterPro" id="IPR057326">
    <property type="entry name" value="KR_dom"/>
</dbReference>
<organism evidence="5 6">
    <name type="scientific">Thalassospira mesophila</name>
    <dbReference type="NCBI Taxonomy" id="1293891"/>
    <lineage>
        <taxon>Bacteria</taxon>
        <taxon>Pseudomonadati</taxon>
        <taxon>Pseudomonadota</taxon>
        <taxon>Alphaproteobacteria</taxon>
        <taxon>Rhodospirillales</taxon>
        <taxon>Thalassospiraceae</taxon>
        <taxon>Thalassospira</taxon>
    </lineage>
</organism>
<comment type="similarity">
    <text evidence="1 3">Belongs to the short-chain dehydrogenases/reductases (SDR) family.</text>
</comment>
<dbReference type="Proteomes" id="UP000193391">
    <property type="component" value="Unassembled WGS sequence"/>
</dbReference>
<dbReference type="PANTHER" id="PTHR43976">
    <property type="entry name" value="SHORT CHAIN DEHYDROGENASE"/>
    <property type="match status" value="1"/>
</dbReference>
<dbReference type="InterPro" id="IPR036291">
    <property type="entry name" value="NAD(P)-bd_dom_sf"/>
</dbReference>
<dbReference type="PRINTS" id="PR00081">
    <property type="entry name" value="GDHRDH"/>
</dbReference>
<name>A0A1Y2L627_9PROT</name>
<dbReference type="NCBIfam" id="NF004824">
    <property type="entry name" value="PRK06180.1"/>
    <property type="match status" value="1"/>
</dbReference>
<evidence type="ECO:0000256" key="3">
    <source>
        <dbReference type="RuleBase" id="RU000363"/>
    </source>
</evidence>
<evidence type="ECO:0000313" key="5">
    <source>
        <dbReference type="EMBL" id="OSQ40598.1"/>
    </source>
</evidence>
<evidence type="ECO:0000313" key="6">
    <source>
        <dbReference type="Proteomes" id="UP000193391"/>
    </source>
</evidence>
<dbReference type="CDD" id="cd05374">
    <property type="entry name" value="17beta-HSD-like_SDR_c"/>
    <property type="match status" value="1"/>
</dbReference>
<dbReference type="Pfam" id="PF00106">
    <property type="entry name" value="adh_short"/>
    <property type="match status" value="1"/>
</dbReference>
<comment type="caution">
    <text evidence="5">The sequence shown here is derived from an EMBL/GenBank/DDBJ whole genome shotgun (WGS) entry which is preliminary data.</text>
</comment>
<protein>
    <submittedName>
        <fullName evidence="5">Short-chain dehydrogenase</fullName>
    </submittedName>
</protein>
<sequence>MPKTWFITGASRGLGAEIARTALEAGDRVIGTARNREKLSQQFSTAGDRFLALTLDVTDEGHAQSAVYAASSKFNRIDVLVNNAGYGHFGLFEEATNDDIRAQFDTNVFGAMNVTRAVLPTMRRQRAGMIFNMSSIAGLRGGPGGSLYCASKHALAGFSESLAKEVAQFGIHVTIVEPGFFRTDFLDSTSVRYADSHIEDYRDTAQNLKNTYGSYNHQQPGDPRKLAQTLIRLANDDEPPLHFPVGPDAVDIMATKITTYQNDLDQWRDLSSSTNIL</sequence>
<accession>A0A1Y2L627</accession>
<evidence type="ECO:0000256" key="1">
    <source>
        <dbReference type="ARBA" id="ARBA00006484"/>
    </source>
</evidence>
<keyword evidence="6" id="KW-1185">Reference proteome</keyword>
<keyword evidence="2" id="KW-0560">Oxidoreductase</keyword>
<feature type="domain" description="Ketoreductase" evidence="4">
    <location>
        <begin position="3"/>
        <end position="184"/>
    </location>
</feature>
<dbReference type="SMART" id="SM00822">
    <property type="entry name" value="PKS_KR"/>
    <property type="match status" value="1"/>
</dbReference>
<reference evidence="5 6" key="1">
    <citation type="submission" date="2014-03" db="EMBL/GenBank/DDBJ databases">
        <title>The draft genome sequence of Thalassospira mesophila JCM 18969.</title>
        <authorList>
            <person name="Lai Q."/>
            <person name="Shao Z."/>
        </authorList>
    </citation>
    <scope>NUCLEOTIDE SEQUENCE [LARGE SCALE GENOMIC DNA]</scope>
    <source>
        <strain evidence="5 6">JCM 18969</strain>
    </source>
</reference>
<dbReference type="SUPFAM" id="SSF51735">
    <property type="entry name" value="NAD(P)-binding Rossmann-fold domains"/>
    <property type="match status" value="1"/>
</dbReference>
<dbReference type="AlphaFoldDB" id="A0A1Y2L627"/>
<dbReference type="Gene3D" id="3.40.50.720">
    <property type="entry name" value="NAD(P)-binding Rossmann-like Domain"/>
    <property type="match status" value="1"/>
</dbReference>
<evidence type="ECO:0000259" key="4">
    <source>
        <dbReference type="SMART" id="SM00822"/>
    </source>
</evidence>
<dbReference type="PRINTS" id="PR00080">
    <property type="entry name" value="SDRFAMILY"/>
</dbReference>
<dbReference type="InterPro" id="IPR002347">
    <property type="entry name" value="SDR_fam"/>
</dbReference>
<dbReference type="InterPro" id="IPR051911">
    <property type="entry name" value="SDR_oxidoreductase"/>
</dbReference>
<dbReference type="NCBIfam" id="NF006114">
    <property type="entry name" value="PRK08263.1"/>
    <property type="match status" value="1"/>
</dbReference>
<dbReference type="PROSITE" id="PS00061">
    <property type="entry name" value="ADH_SHORT"/>
    <property type="match status" value="1"/>
</dbReference>